<organism evidence="1 2">
    <name type="scientific">Erysiphe pulchra</name>
    <dbReference type="NCBI Taxonomy" id="225359"/>
    <lineage>
        <taxon>Eukaryota</taxon>
        <taxon>Fungi</taxon>
        <taxon>Dikarya</taxon>
        <taxon>Ascomycota</taxon>
        <taxon>Pezizomycotina</taxon>
        <taxon>Leotiomycetes</taxon>
        <taxon>Erysiphales</taxon>
        <taxon>Erysiphaceae</taxon>
        <taxon>Erysiphe</taxon>
    </lineage>
</organism>
<comment type="caution">
    <text evidence="1">The sequence shown here is derived from an EMBL/GenBank/DDBJ whole genome shotgun (WGS) entry which is preliminary data.</text>
</comment>
<evidence type="ECO:0000313" key="2">
    <source>
        <dbReference type="Proteomes" id="UP000237438"/>
    </source>
</evidence>
<accession>A0A2S4PSN2</accession>
<dbReference type="Proteomes" id="UP000237438">
    <property type="component" value="Unassembled WGS sequence"/>
</dbReference>
<proteinExistence type="predicted"/>
<sequence length="182" mass="20884">MPKFIITILNFQDSVTEIFEYLASFDVSKLNPAWVKLIKLNNISPEAVNRLGLGIAGYKLVSVFNIMELDIYDVQGNSTIKSGPRKRPYYLIDAVLVAKSFRIAGYCWDFNPATIDPNLIAKFRNINKNASNLLTEYFKPETLKHLLEIKKFAVLPTFELECRTWNKPFIYKATSPIILKRS</sequence>
<reference evidence="1 2" key="1">
    <citation type="submission" date="2017-10" db="EMBL/GenBank/DDBJ databases">
        <title>Development of genomic resources for the powdery mildew, Erysiphe pulchra.</title>
        <authorList>
            <person name="Wadl P.A."/>
            <person name="Mack B.M."/>
            <person name="Moore G."/>
            <person name="Beltz S.B."/>
        </authorList>
    </citation>
    <scope>NUCLEOTIDE SEQUENCE [LARGE SCALE GENOMIC DNA]</scope>
    <source>
        <strain evidence="1">Cflorida</strain>
    </source>
</reference>
<gene>
    <name evidence="1" type="ORF">EPUL_002361</name>
</gene>
<evidence type="ECO:0000313" key="1">
    <source>
        <dbReference type="EMBL" id="POS85043.1"/>
    </source>
</evidence>
<keyword evidence="2" id="KW-1185">Reference proteome</keyword>
<dbReference type="AlphaFoldDB" id="A0A2S4PSN2"/>
<name>A0A2S4PSN2_9PEZI</name>
<dbReference type="EMBL" id="PEDP01000749">
    <property type="protein sequence ID" value="POS85043.1"/>
    <property type="molecule type" value="Genomic_DNA"/>
</dbReference>
<dbReference type="OrthoDB" id="4953202at2759"/>
<protein>
    <submittedName>
        <fullName evidence="1">Uncharacterized protein</fullName>
    </submittedName>
</protein>